<dbReference type="Proteomes" id="UP001431429">
    <property type="component" value="Unassembled WGS sequence"/>
</dbReference>
<dbReference type="InterPro" id="IPR029063">
    <property type="entry name" value="SAM-dependent_MTases_sf"/>
</dbReference>
<dbReference type="RefSeq" id="WP_250922370.1">
    <property type="nucleotide sequence ID" value="NZ_JAMQAW010000036.1"/>
</dbReference>
<dbReference type="EMBL" id="JAMQAW010000036">
    <property type="protein sequence ID" value="MCM2392055.1"/>
    <property type="molecule type" value="Genomic_DNA"/>
</dbReference>
<evidence type="ECO:0000313" key="2">
    <source>
        <dbReference type="EMBL" id="MCM2392055.1"/>
    </source>
</evidence>
<name>A0ABT0UUB2_9ACTN</name>
<gene>
    <name evidence="2" type="ORF">NBG84_27850</name>
</gene>
<dbReference type="SUPFAM" id="SSF53335">
    <property type="entry name" value="S-adenosyl-L-methionine-dependent methyltransferases"/>
    <property type="match status" value="1"/>
</dbReference>
<keyword evidence="3" id="KW-1185">Reference proteome</keyword>
<organism evidence="2 3">
    <name type="scientific">Streptomyces albipurpureus</name>
    <dbReference type="NCBI Taxonomy" id="2897419"/>
    <lineage>
        <taxon>Bacteria</taxon>
        <taxon>Bacillati</taxon>
        <taxon>Actinomycetota</taxon>
        <taxon>Actinomycetes</taxon>
        <taxon>Kitasatosporales</taxon>
        <taxon>Streptomycetaceae</taxon>
        <taxon>Streptomyces</taxon>
    </lineage>
</organism>
<comment type="caution">
    <text evidence="2">The sequence shown here is derived from an EMBL/GenBank/DDBJ whole genome shotgun (WGS) entry which is preliminary data.</text>
</comment>
<evidence type="ECO:0000313" key="3">
    <source>
        <dbReference type="Proteomes" id="UP001431429"/>
    </source>
</evidence>
<sequence>MTRMIERWFPCAEVSDACSESWGSGNTESSLWVWFAKRPVAQAKAAVLTSLLPWPDDEAEQRDLQDLVRKALKGHTDGANEIQAILEQEYGRRPRVLDPFSGRAMIPLEAGRLQAEAFGIDYSPFAALGGSLLADLPFRDWSQEPSLPFQKTDGALPLEGDRDRIVTDVEIFLREVGRRFRESMDEFYPTSGGSYPWGYLWASSLPCQECGRRFPLVGELQLRRPRPKKGDSGQSFRISADTQTGTCEALIHDGPPIGTPTRVQAGKSKYSANGRVAVCPFCDHVHSKAVHTRLSAEGLREDMLLVAADIDAEDNTKVFRQPTDEEVLAAKRAAEALKHEPPFGLMPACPDESIPPGNTWTIQSTNYGDRTYGDLCEARQTLGLIRLARAINDVTQEALKAGVTTDYARALASYATAAMMRKIRRSTRGARLQITGGTRVGDLFVNQSAVSFSYDWFESGLSNGPGSWESLAKQTVTALRNIRQRASALPASIQRGSATTLPFRPSSVDAVVTDPPYDDMIDYSDSSDIFFVWAKRAMNTADPILSMTTHPGGVQDKAEEIIVKRGGSPAGDHRTREHYDGSIARAFSEARRVVTDDGVVTIVFGHGDLEVWHRLLSAISAAGLILTGSWPAKTEAGGASSTAANIVTTLTMACRPAPSDRREGRLAAVEAQVKAEVKSRVELWDRSGLAHTDMLMASAGPAMEVTGRYSQILDVTGDVVGLERFLIVARKAVQDAADIKVVSLPLDSFDARTRFALWWVRLYGRQLAPKSELRWQVLAGDLDMGDVKNLLHQGDKGCRLLTAKEFKGTITPDSSVIDVAFAMAKSWPDGLDAVAEVLVDAARDNDDEYLWSAIAYLANRLPEGEADVAAWNGLQRSRRGVDVAARNIASAQIRTSREALDKGHPTLF</sequence>
<dbReference type="InterPro" id="IPR002052">
    <property type="entry name" value="DNA_methylase_N6_adenine_CS"/>
</dbReference>
<dbReference type="PROSITE" id="PS00092">
    <property type="entry name" value="N6_MTASE"/>
    <property type="match status" value="1"/>
</dbReference>
<proteinExistence type="predicted"/>
<dbReference type="Pfam" id="PF06634">
    <property type="entry name" value="DUF1156"/>
    <property type="match status" value="1"/>
</dbReference>
<protein>
    <submittedName>
        <fullName evidence="2">DUF1156 domain-containing protein</fullName>
    </submittedName>
</protein>
<accession>A0ABT0UUB2</accession>
<dbReference type="InterPro" id="IPR009537">
    <property type="entry name" value="DUF1156"/>
</dbReference>
<feature type="domain" description="DUF1156" evidence="1">
    <location>
        <begin position="8"/>
        <end position="59"/>
    </location>
</feature>
<dbReference type="Gene3D" id="3.40.50.150">
    <property type="entry name" value="Vaccinia Virus protein VP39"/>
    <property type="match status" value="1"/>
</dbReference>
<evidence type="ECO:0000259" key="1">
    <source>
        <dbReference type="Pfam" id="PF06634"/>
    </source>
</evidence>
<reference evidence="2" key="1">
    <citation type="submission" date="2022-06" db="EMBL/GenBank/DDBJ databases">
        <title>Genome public.</title>
        <authorList>
            <person name="Sun Q."/>
        </authorList>
    </citation>
    <scope>NUCLEOTIDE SEQUENCE</scope>
    <source>
        <strain evidence="2">CWNU-1</strain>
    </source>
</reference>